<evidence type="ECO:0000313" key="1">
    <source>
        <dbReference type="EMBL" id="EGY2378194.1"/>
    </source>
</evidence>
<dbReference type="RefSeq" id="WP_000133520.1">
    <property type="nucleotide sequence ID" value="NZ_CACSGU010000031.1"/>
</dbReference>
<comment type="caution">
    <text evidence="1">The sequence shown here is derived from an EMBL/GenBank/DDBJ whole genome shotgun (WGS) entry which is preliminary data.</text>
</comment>
<gene>
    <name evidence="1" type="ORF">JHZ39_002598</name>
</gene>
<dbReference type="AlphaFoldDB" id="A0A9P2L908"/>
<dbReference type="EMBL" id="AAYLMQ010000033">
    <property type="protein sequence ID" value="EGY2378194.1"/>
    <property type="molecule type" value="Genomic_DNA"/>
</dbReference>
<name>A0A9P2L908_ACIBA</name>
<proteinExistence type="predicted"/>
<accession>A0A9P2L908</accession>
<organism evidence="1">
    <name type="scientific">Acinetobacter baumannii</name>
    <dbReference type="NCBI Taxonomy" id="470"/>
    <lineage>
        <taxon>Bacteria</taxon>
        <taxon>Pseudomonadati</taxon>
        <taxon>Pseudomonadota</taxon>
        <taxon>Gammaproteobacteria</taxon>
        <taxon>Moraxellales</taxon>
        <taxon>Moraxellaceae</taxon>
        <taxon>Acinetobacter</taxon>
        <taxon>Acinetobacter calcoaceticus/baumannii complex</taxon>
    </lineage>
</organism>
<protein>
    <submittedName>
        <fullName evidence="1">Uncharacterized protein</fullName>
    </submittedName>
</protein>
<reference evidence="1" key="1">
    <citation type="submission" date="2020-12" db="EMBL/GenBank/DDBJ databases">
        <authorList>
            <consortium name="Clinical and Environmental Microbiology Branch: Whole genome sequencing antimicrobial resistance pathogens in the healthcare setting"/>
        </authorList>
    </citation>
    <scope>NUCLEOTIDE SEQUENCE</scope>
    <source>
        <strain evidence="1">2018HL-00813</strain>
    </source>
</reference>
<sequence>MTEALYGCRCWDPSGNLTLDITDRITRIIYTGTIAFPIDAPTRWPNGTLVDIRGSVTVESEEFLKGTPFVSAKNFNFCIGDVGNCNGFLSMPTRIYYEMTSPTTMLVGFVAFSPGWRQNDIRWDYPCLDIDVMVGVY</sequence>